<keyword evidence="12" id="KW-1185">Reference proteome</keyword>
<sequence>MYLPFIGRLCLSEYLVLISSFFLVGLEAVIRIFTLALPSTILQLCYRASRRAFDRFTSAAAKRSETRQQGWSSPLVECEQGVRLTNSDISTSIRNASDFVDLCELAGYYAEEHVVQTGDGYLLCVHRLGWKKGEENTRVNSGPGSTKKPVAYLHHGLLMNSEVWVCLTDRERCLAFTLVERGYDVWLGNNRGNKYSKKSIHHSPSDIAFWDFSMDEFAFHDIPDTIKYILDTTSALSLSYIGFSQGTAQAFASLAVHPKLNDQVNVFIALAPAMSPAGLSNGIVDALVKASPQVLFLLFGRRSILSAATTWQSILYPPIFVRLIDMGLSFLFGWYAKNISTAQKLAAYPHLYSFTSTKSVVHWFQIIRTKSFQMYDDEPQPVLGGVSKYTKVARFPTRNIKTPIVLLYGGSDSLVDINVMLKELPAHTTAIEIPHYEHLDFLWAREVEALVFPHIFDALESFYNADHSKEEYEHYNRARNSSMRIGIGNNRLLSYLSEEDSGTQSLGSETYIDADPNTTLQPGNESSTDIKMADSTYNHNSARKRAKLNSPNSYINDDDLSETSPSGPNASGSFHQIKSLHHALKPKSQSRPENSQGDPCTPPSHPSPRSPITTSSAQPDSHSQTPTSSRLRNPLRSSSSGSNIFFETRGNSSSPGSIGGSGISLGVGRAVGGVVSGLGEGVRAKEDVYVSDSARSREDSGASMNDQGKENGKKGRGESTRGFGGVLRRKSEKKGKV</sequence>
<feature type="compositionally biased region" description="Basic and acidic residues" evidence="8">
    <location>
        <begin position="682"/>
        <end position="700"/>
    </location>
</feature>
<evidence type="ECO:0000256" key="9">
    <source>
        <dbReference type="SAM" id="Phobius"/>
    </source>
</evidence>
<reference evidence="11" key="1">
    <citation type="submission" date="2020-10" db="EMBL/GenBank/DDBJ databases">
        <title>Genome Sequence of Monilinia vaccinii-corymbosi Sheds Light on Mummy Berry Disease Infection of Blueberry and Mating Type.</title>
        <authorList>
            <person name="Yow A.G."/>
            <person name="Zhang Y."/>
            <person name="Bansal K."/>
            <person name="Eacker S.M."/>
            <person name="Sullivan S."/>
            <person name="Liachko I."/>
            <person name="Cubeta M.A."/>
            <person name="Rollins J.A."/>
            <person name="Ashrafi H."/>
        </authorList>
    </citation>
    <scope>NUCLEOTIDE SEQUENCE</scope>
    <source>
        <strain evidence="11">RL-1</strain>
    </source>
</reference>
<protein>
    <recommendedName>
        <fullName evidence="10">AB hydrolase-1 domain-containing protein</fullName>
    </recommendedName>
</protein>
<evidence type="ECO:0000256" key="5">
    <source>
        <dbReference type="ARBA" id="ARBA00022989"/>
    </source>
</evidence>
<evidence type="ECO:0000313" key="11">
    <source>
        <dbReference type="EMBL" id="QSZ37206.1"/>
    </source>
</evidence>
<feature type="domain" description="AB hydrolase-1" evidence="10">
    <location>
        <begin position="153"/>
        <end position="443"/>
    </location>
</feature>
<evidence type="ECO:0000256" key="6">
    <source>
        <dbReference type="ARBA" id="ARBA00023098"/>
    </source>
</evidence>
<dbReference type="PANTHER" id="PTHR11005">
    <property type="entry name" value="LYSOSOMAL ACID LIPASE-RELATED"/>
    <property type="match status" value="1"/>
</dbReference>
<dbReference type="GO" id="GO:0016020">
    <property type="term" value="C:membrane"/>
    <property type="evidence" value="ECO:0007669"/>
    <property type="project" value="UniProtKB-SubCell"/>
</dbReference>
<feature type="compositionally biased region" description="Basic residues" evidence="8">
    <location>
        <begin position="727"/>
        <end position="737"/>
    </location>
</feature>
<dbReference type="GO" id="GO:0016787">
    <property type="term" value="F:hydrolase activity"/>
    <property type="evidence" value="ECO:0007669"/>
    <property type="project" value="UniProtKB-KW"/>
</dbReference>
<dbReference type="AlphaFoldDB" id="A0A8A3PQZ2"/>
<proteinExistence type="predicted"/>
<dbReference type="EMBL" id="CP063412">
    <property type="protein sequence ID" value="QSZ37206.1"/>
    <property type="molecule type" value="Genomic_DNA"/>
</dbReference>
<dbReference type="FunFam" id="3.40.50.1820:FF:000095">
    <property type="entry name" value="Triglyceride lipase-cholesterol esterase"/>
    <property type="match status" value="1"/>
</dbReference>
<keyword evidence="4" id="KW-0442">Lipid degradation</keyword>
<dbReference type="Gene3D" id="3.40.50.1820">
    <property type="entry name" value="alpha/beta hydrolase"/>
    <property type="match status" value="1"/>
</dbReference>
<keyword evidence="7 9" id="KW-0472">Membrane</keyword>
<dbReference type="OrthoDB" id="9974421at2759"/>
<dbReference type="SUPFAM" id="SSF53474">
    <property type="entry name" value="alpha/beta-Hydrolases"/>
    <property type="match status" value="1"/>
</dbReference>
<feature type="region of interest" description="Disordered" evidence="8">
    <location>
        <begin position="680"/>
        <end position="737"/>
    </location>
</feature>
<evidence type="ECO:0000256" key="4">
    <source>
        <dbReference type="ARBA" id="ARBA00022963"/>
    </source>
</evidence>
<keyword evidence="5 9" id="KW-1133">Transmembrane helix</keyword>
<evidence type="ECO:0000256" key="7">
    <source>
        <dbReference type="ARBA" id="ARBA00023136"/>
    </source>
</evidence>
<feature type="transmembrane region" description="Helical" evidence="9">
    <location>
        <begin position="20"/>
        <end position="46"/>
    </location>
</feature>
<keyword evidence="2 9" id="KW-0812">Transmembrane</keyword>
<dbReference type="InterPro" id="IPR029058">
    <property type="entry name" value="AB_hydrolase_fold"/>
</dbReference>
<evidence type="ECO:0000313" key="12">
    <source>
        <dbReference type="Proteomes" id="UP000672032"/>
    </source>
</evidence>
<dbReference type="Proteomes" id="UP000672032">
    <property type="component" value="Chromosome 8"/>
</dbReference>
<name>A0A8A3PQZ2_9HELO</name>
<feature type="compositionally biased region" description="Polar residues" evidence="8">
    <location>
        <begin position="587"/>
        <end position="598"/>
    </location>
</feature>
<evidence type="ECO:0000256" key="2">
    <source>
        <dbReference type="ARBA" id="ARBA00022692"/>
    </source>
</evidence>
<feature type="region of interest" description="Disordered" evidence="8">
    <location>
        <begin position="500"/>
        <end position="658"/>
    </location>
</feature>
<keyword evidence="6" id="KW-0443">Lipid metabolism</keyword>
<comment type="subcellular location">
    <subcellularLocation>
        <location evidence="1">Membrane</location>
        <topology evidence="1">Single-pass membrane protein</topology>
    </subcellularLocation>
</comment>
<accession>A0A8A3PQZ2</accession>
<evidence type="ECO:0000259" key="10">
    <source>
        <dbReference type="Pfam" id="PF00561"/>
    </source>
</evidence>
<gene>
    <name evidence="11" type="ORF">DSL72_009300</name>
</gene>
<evidence type="ECO:0000256" key="1">
    <source>
        <dbReference type="ARBA" id="ARBA00004167"/>
    </source>
</evidence>
<dbReference type="GO" id="GO:0016042">
    <property type="term" value="P:lipid catabolic process"/>
    <property type="evidence" value="ECO:0007669"/>
    <property type="project" value="UniProtKB-KW"/>
</dbReference>
<feature type="compositionally biased region" description="Basic and acidic residues" evidence="8">
    <location>
        <begin position="707"/>
        <end position="719"/>
    </location>
</feature>
<organism evidence="11 12">
    <name type="scientific">Monilinia vaccinii-corymbosi</name>
    <dbReference type="NCBI Taxonomy" id="61207"/>
    <lineage>
        <taxon>Eukaryota</taxon>
        <taxon>Fungi</taxon>
        <taxon>Dikarya</taxon>
        <taxon>Ascomycota</taxon>
        <taxon>Pezizomycotina</taxon>
        <taxon>Leotiomycetes</taxon>
        <taxon>Helotiales</taxon>
        <taxon>Sclerotiniaceae</taxon>
        <taxon>Monilinia</taxon>
    </lineage>
</organism>
<evidence type="ECO:0000256" key="3">
    <source>
        <dbReference type="ARBA" id="ARBA00022801"/>
    </source>
</evidence>
<evidence type="ECO:0000256" key="8">
    <source>
        <dbReference type="SAM" id="MobiDB-lite"/>
    </source>
</evidence>
<dbReference type="InterPro" id="IPR000073">
    <property type="entry name" value="AB_hydrolase_1"/>
</dbReference>
<feature type="compositionally biased region" description="Low complexity" evidence="8">
    <location>
        <begin position="628"/>
        <end position="643"/>
    </location>
</feature>
<feature type="compositionally biased region" description="Polar residues" evidence="8">
    <location>
        <begin position="516"/>
        <end position="540"/>
    </location>
</feature>
<feature type="compositionally biased region" description="Pro residues" evidence="8">
    <location>
        <begin position="600"/>
        <end position="609"/>
    </location>
</feature>
<dbReference type="Pfam" id="PF00561">
    <property type="entry name" value="Abhydrolase_1"/>
    <property type="match status" value="1"/>
</dbReference>
<feature type="compositionally biased region" description="Polar residues" evidence="8">
    <location>
        <begin position="562"/>
        <end position="576"/>
    </location>
</feature>
<keyword evidence="3" id="KW-0378">Hydrolase</keyword>
<feature type="compositionally biased region" description="Polar residues" evidence="8">
    <location>
        <begin position="610"/>
        <end position="627"/>
    </location>
</feature>